<dbReference type="RefSeq" id="WP_377733638.1">
    <property type="nucleotide sequence ID" value="NZ_JBHSRI010000009.1"/>
</dbReference>
<dbReference type="PANTHER" id="PTHR22916:SF3">
    <property type="entry name" value="UDP-GLCNAC:BETAGAL BETA-1,3-N-ACETYLGLUCOSAMINYLTRANSFERASE-LIKE PROTEIN 1"/>
    <property type="match status" value="1"/>
</dbReference>
<dbReference type="GO" id="GO:0016757">
    <property type="term" value="F:glycosyltransferase activity"/>
    <property type="evidence" value="ECO:0007669"/>
    <property type="project" value="UniProtKB-KW"/>
</dbReference>
<dbReference type="EMBL" id="JBHSRI010000009">
    <property type="protein sequence ID" value="MFC6039446.1"/>
    <property type="molecule type" value="Genomic_DNA"/>
</dbReference>
<feature type="domain" description="Glycosyltransferase 2-like" evidence="2">
    <location>
        <begin position="7"/>
        <end position="127"/>
    </location>
</feature>
<keyword evidence="4" id="KW-1185">Reference proteome</keyword>
<evidence type="ECO:0000256" key="1">
    <source>
        <dbReference type="ARBA" id="ARBA00006739"/>
    </source>
</evidence>
<accession>A0ABW1L7I7</accession>
<keyword evidence="3" id="KW-0808">Transferase</keyword>
<dbReference type="InterPro" id="IPR001173">
    <property type="entry name" value="Glyco_trans_2-like"/>
</dbReference>
<dbReference type="SUPFAM" id="SSF53448">
    <property type="entry name" value="Nucleotide-diphospho-sugar transferases"/>
    <property type="match status" value="1"/>
</dbReference>
<dbReference type="EC" id="2.4.-.-" evidence="3"/>
<comment type="caution">
    <text evidence="3">The sequence shown here is derived from an EMBL/GenBank/DDBJ whole genome shotgun (WGS) entry which is preliminary data.</text>
</comment>
<evidence type="ECO:0000259" key="2">
    <source>
        <dbReference type="Pfam" id="PF00535"/>
    </source>
</evidence>
<dbReference type="Proteomes" id="UP001596170">
    <property type="component" value="Unassembled WGS sequence"/>
</dbReference>
<proteinExistence type="inferred from homology"/>
<protein>
    <submittedName>
        <fullName evidence="3">Glycosyltransferase</fullName>
        <ecNumber evidence="3">2.4.-.-</ecNumber>
    </submittedName>
</protein>
<dbReference type="Pfam" id="PF00535">
    <property type="entry name" value="Glycos_transf_2"/>
    <property type="match status" value="1"/>
</dbReference>
<dbReference type="InterPro" id="IPR029044">
    <property type="entry name" value="Nucleotide-diphossugar_trans"/>
</dbReference>
<keyword evidence="3" id="KW-0328">Glycosyltransferase</keyword>
<name>A0ABW1L7I7_9BACL</name>
<dbReference type="Gene3D" id="3.90.550.10">
    <property type="entry name" value="Spore Coat Polysaccharide Biosynthesis Protein SpsA, Chain A"/>
    <property type="match status" value="1"/>
</dbReference>
<evidence type="ECO:0000313" key="4">
    <source>
        <dbReference type="Proteomes" id="UP001596170"/>
    </source>
</evidence>
<comment type="similarity">
    <text evidence="1">Belongs to the glycosyltransferase 2 family.</text>
</comment>
<organism evidence="3 4">
    <name type="scientific">Paenisporosarcina macmurdoensis</name>
    <dbReference type="NCBI Taxonomy" id="212659"/>
    <lineage>
        <taxon>Bacteria</taxon>
        <taxon>Bacillati</taxon>
        <taxon>Bacillota</taxon>
        <taxon>Bacilli</taxon>
        <taxon>Bacillales</taxon>
        <taxon>Caryophanaceae</taxon>
        <taxon>Paenisporosarcina</taxon>
    </lineage>
</organism>
<dbReference type="PANTHER" id="PTHR22916">
    <property type="entry name" value="GLYCOSYLTRANSFERASE"/>
    <property type="match status" value="1"/>
</dbReference>
<sequence>MVSINCITYNHKDYIMDALDSFLMQITDFNYEILIGEDCSTDTTRKIVEEYVIQYPDKIRLITSEQNVGWKKNSLKLHENSLGKYIAICEGDDYWTDPFKLQKQVDYMERHKECSLCFHAAEIVQAPNKPTGSLIKPYKSNKIAPIEDLIFGGGGFCPTPSLLFPRKLMDNLPDFYLNAHIGDYPMQLYLASKGYVYFMNENMAVYRSGVEGSWTNRLNNIANVRGNIIRVNEDVIQLLDGFNSYTNKKNSNVVEKVIQKLEYELLVLKRKTKEQKNDPYKNFSYLVKFKIRMKMMIRCYFPKIFLKLVNFKLIKLIKRKKN</sequence>
<gene>
    <name evidence="3" type="ORF">ACFPYN_08425</name>
</gene>
<evidence type="ECO:0000313" key="3">
    <source>
        <dbReference type="EMBL" id="MFC6039446.1"/>
    </source>
</evidence>
<reference evidence="4" key="1">
    <citation type="journal article" date="2019" name="Int. J. Syst. Evol. Microbiol.">
        <title>The Global Catalogue of Microorganisms (GCM) 10K type strain sequencing project: providing services to taxonomists for standard genome sequencing and annotation.</title>
        <authorList>
            <consortium name="The Broad Institute Genomics Platform"/>
            <consortium name="The Broad Institute Genome Sequencing Center for Infectious Disease"/>
            <person name="Wu L."/>
            <person name="Ma J."/>
        </authorList>
    </citation>
    <scope>NUCLEOTIDE SEQUENCE [LARGE SCALE GENOMIC DNA]</scope>
    <source>
        <strain evidence="4">CCUG 54527</strain>
    </source>
</reference>